<gene>
    <name evidence="1" type="ORF">CAEBREN_06290</name>
</gene>
<evidence type="ECO:0000313" key="2">
    <source>
        <dbReference type="Proteomes" id="UP000008068"/>
    </source>
</evidence>
<keyword evidence="2" id="KW-1185">Reference proteome</keyword>
<dbReference type="AlphaFoldDB" id="G0P3T2"/>
<evidence type="ECO:0000313" key="1">
    <source>
        <dbReference type="EMBL" id="EGT44333.1"/>
    </source>
</evidence>
<dbReference type="Proteomes" id="UP000008068">
    <property type="component" value="Unassembled WGS sequence"/>
</dbReference>
<dbReference type="HOGENOM" id="CLU_2238978_0_0_1"/>
<name>G0P3T2_CAEBE</name>
<dbReference type="EMBL" id="GL380052">
    <property type="protein sequence ID" value="EGT44333.1"/>
    <property type="molecule type" value="Genomic_DNA"/>
</dbReference>
<reference evidence="2" key="1">
    <citation type="submission" date="2011-07" db="EMBL/GenBank/DDBJ databases">
        <authorList>
            <consortium name="Caenorhabditis brenneri Sequencing and Analysis Consortium"/>
            <person name="Wilson R.K."/>
        </authorList>
    </citation>
    <scope>NUCLEOTIDE SEQUENCE [LARGE SCALE GENOMIC DNA]</scope>
    <source>
        <strain evidence="2">PB2801</strain>
    </source>
</reference>
<organism evidence="2">
    <name type="scientific">Caenorhabditis brenneri</name>
    <name type="common">Nematode worm</name>
    <dbReference type="NCBI Taxonomy" id="135651"/>
    <lineage>
        <taxon>Eukaryota</taxon>
        <taxon>Metazoa</taxon>
        <taxon>Ecdysozoa</taxon>
        <taxon>Nematoda</taxon>
        <taxon>Chromadorea</taxon>
        <taxon>Rhabditida</taxon>
        <taxon>Rhabditina</taxon>
        <taxon>Rhabditomorpha</taxon>
        <taxon>Rhabditoidea</taxon>
        <taxon>Rhabditidae</taxon>
        <taxon>Peloderinae</taxon>
        <taxon>Caenorhabditis</taxon>
    </lineage>
</organism>
<dbReference type="InParanoid" id="G0P3T2"/>
<dbReference type="OrthoDB" id="5910007at2759"/>
<accession>G0P3T2</accession>
<proteinExistence type="predicted"/>
<sequence length="105" mass="12008">MNFGELGADVGWMLNRLLPIRTLTMETTLSLLQSTSPDQTRLCKSAAEHLDGRCMVNNEKTVFDVEANKIAAQVLLHFEQSLNPEMQNVVNRLTQEHEQYFKIIM</sequence>
<protein>
    <submittedName>
        <fullName evidence="1">Uncharacterized protein</fullName>
    </submittedName>
</protein>